<keyword evidence="2" id="KW-1185">Reference proteome</keyword>
<reference evidence="1 2" key="1">
    <citation type="submission" date="2016-03" db="EMBL/GenBank/DDBJ databases">
        <title>Acinetobacter genomospecies 28 strain ANC 4149.</title>
        <authorList>
            <person name="Radolfova-Krizova L."/>
            <person name="Nemec A."/>
        </authorList>
    </citation>
    <scope>NUCLEOTIDE SEQUENCE [LARGE SCALE GENOMIC DNA]</scope>
    <source>
        <strain evidence="1 2">ANC 4149</strain>
    </source>
</reference>
<sequence>MSYSISLKIQPETHQRFINLHQRLNTGDASNLAKPLGENLADIACEIIDQVFGNIAKMSKSGDRESEKIIQHILETTRKYMPWSVSFFGNERLLPMVNYLHDLTIEKDGHFYVTYPIDHTLANALLGHVEKMKDGNNAYVPPALKAFTEVVDQGVTHLIREPKRMLKFNVVVDKTLNGVINVTTQLGYKRFDKLGQIYDANSMSGYFDHFLIFLNNEQKQKND</sequence>
<gene>
    <name evidence="1" type="ORF">AZH43_11080</name>
</gene>
<name>A0A151Y2C0_9GAMM</name>
<organism evidence="1 2">
    <name type="scientific">Acinetobacter pragensis</name>
    <dbReference type="NCBI Taxonomy" id="1806892"/>
    <lineage>
        <taxon>Bacteria</taxon>
        <taxon>Pseudomonadati</taxon>
        <taxon>Pseudomonadota</taxon>
        <taxon>Gammaproteobacteria</taxon>
        <taxon>Moraxellales</taxon>
        <taxon>Moraxellaceae</taxon>
        <taxon>Acinetobacter</taxon>
    </lineage>
</organism>
<evidence type="ECO:0000313" key="2">
    <source>
        <dbReference type="Proteomes" id="UP000076276"/>
    </source>
</evidence>
<dbReference type="OrthoDB" id="9127034at2"/>
<dbReference type="AlphaFoldDB" id="A0A151Y2C0"/>
<comment type="caution">
    <text evidence="1">The sequence shown here is derived from an EMBL/GenBank/DDBJ whole genome shotgun (WGS) entry which is preliminary data.</text>
</comment>
<dbReference type="RefSeq" id="WP_067668448.1">
    <property type="nucleotide sequence ID" value="NZ_CBCSIK010000002.1"/>
</dbReference>
<evidence type="ECO:0000313" key="1">
    <source>
        <dbReference type="EMBL" id="KYQ72186.1"/>
    </source>
</evidence>
<protein>
    <submittedName>
        <fullName evidence="1">Uncharacterized protein</fullName>
    </submittedName>
</protein>
<proteinExistence type="predicted"/>
<accession>A0A151Y2C0</accession>
<dbReference type="Proteomes" id="UP000076276">
    <property type="component" value="Unassembled WGS sequence"/>
</dbReference>
<dbReference type="EMBL" id="LUAW01000018">
    <property type="protein sequence ID" value="KYQ72186.1"/>
    <property type="molecule type" value="Genomic_DNA"/>
</dbReference>